<dbReference type="AlphaFoldDB" id="A0A366ICK4"/>
<gene>
    <name evidence="2" type="ORF">DES36_10463</name>
</gene>
<evidence type="ECO:0000313" key="3">
    <source>
        <dbReference type="Proteomes" id="UP000253490"/>
    </source>
</evidence>
<reference evidence="2 3" key="1">
    <citation type="submission" date="2018-06" db="EMBL/GenBank/DDBJ databases">
        <title>Genomic Encyclopedia of Type Strains, Phase IV (KMG-IV): sequencing the most valuable type-strain genomes for metagenomic binning, comparative biology and taxonomic classification.</title>
        <authorList>
            <person name="Goeker M."/>
        </authorList>
    </citation>
    <scope>NUCLEOTIDE SEQUENCE [LARGE SCALE GENOMIC DNA]</scope>
    <source>
        <strain evidence="2 3">DSM 22112</strain>
    </source>
</reference>
<comment type="caution">
    <text evidence="2">The sequence shown here is derived from an EMBL/GenBank/DDBJ whole genome shotgun (WGS) entry which is preliminary data.</text>
</comment>
<dbReference type="EMBL" id="QNRX01000004">
    <property type="protein sequence ID" value="RBP67363.1"/>
    <property type="molecule type" value="Genomic_DNA"/>
</dbReference>
<dbReference type="RefSeq" id="WP_113919928.1">
    <property type="nucleotide sequence ID" value="NZ_QNRX01000004.1"/>
</dbReference>
<proteinExistence type="predicted"/>
<protein>
    <submittedName>
        <fullName evidence="2">Uncharacterized protein</fullName>
    </submittedName>
</protein>
<feature type="region of interest" description="Disordered" evidence="1">
    <location>
        <begin position="205"/>
        <end position="249"/>
    </location>
</feature>
<dbReference type="Proteomes" id="UP000253490">
    <property type="component" value="Unassembled WGS sequence"/>
</dbReference>
<evidence type="ECO:0000256" key="1">
    <source>
        <dbReference type="SAM" id="MobiDB-lite"/>
    </source>
</evidence>
<keyword evidence="3" id="KW-1185">Reference proteome</keyword>
<sequence length="249" mass="28054">MANVRKTITASLGSLNDKDLFDFLEQMESKGVTVSKLVKDALRYYQANYISNKKKQKNDIDYNRIESIVEKTVKKVLEEADIAGSLALNSIEQTDTIEAVNPQVKSVKQEAKLPKGKQIKSVKEAPRLEEEQKPAEIEPVELVEESPLTTIEAVGETKILEEGPQVEQEVEKTESQLDREVSIEASVEVITTEETIEKVVEKEMVEEETIEEEQKEEMIEDAKEESPAEKEEVDNSDLEALVSGMITIR</sequence>
<dbReference type="OrthoDB" id="1729915at2"/>
<feature type="compositionally biased region" description="Acidic residues" evidence="1">
    <location>
        <begin position="205"/>
        <end position="215"/>
    </location>
</feature>
<evidence type="ECO:0000313" key="2">
    <source>
        <dbReference type="EMBL" id="RBP67363.1"/>
    </source>
</evidence>
<name>A0A366ICK4_9FIRM</name>
<accession>A0A366ICK4</accession>
<feature type="compositionally biased region" description="Basic and acidic residues" evidence="1">
    <location>
        <begin position="216"/>
        <end position="230"/>
    </location>
</feature>
<organism evidence="2 3">
    <name type="scientific">Alkalibaculum bacchi</name>
    <dbReference type="NCBI Taxonomy" id="645887"/>
    <lineage>
        <taxon>Bacteria</taxon>
        <taxon>Bacillati</taxon>
        <taxon>Bacillota</taxon>
        <taxon>Clostridia</taxon>
        <taxon>Eubacteriales</taxon>
        <taxon>Eubacteriaceae</taxon>
        <taxon>Alkalibaculum</taxon>
    </lineage>
</organism>